<dbReference type="GO" id="GO:0000724">
    <property type="term" value="P:double-strand break repair via homologous recombination"/>
    <property type="evidence" value="ECO:0007669"/>
    <property type="project" value="TreeGrafter"/>
</dbReference>
<keyword evidence="6 11" id="KW-0378">Hydrolase</keyword>
<evidence type="ECO:0000256" key="1">
    <source>
        <dbReference type="ARBA" id="ARBA00022722"/>
    </source>
</evidence>
<dbReference type="FunCoup" id="H2AY03">
    <property type="interactions" value="448"/>
</dbReference>
<keyword evidence="3 11" id="KW-0255">Endonuclease</keyword>
<evidence type="ECO:0000256" key="8">
    <source>
        <dbReference type="ARBA" id="ARBA00023172"/>
    </source>
</evidence>
<dbReference type="Pfam" id="PF01541">
    <property type="entry name" value="GIY-YIG"/>
    <property type="match status" value="1"/>
</dbReference>
<keyword evidence="2" id="KW-0479">Metal-binding</keyword>
<comment type="cofactor">
    <cofactor evidence="11">
        <name>a divalent metal cation</name>
        <dbReference type="ChEBI" id="CHEBI:60240"/>
    </cofactor>
</comment>
<gene>
    <name evidence="13" type="primary">KAFR0G02190</name>
    <name evidence="13" type="ORF">KAFR_0G02190</name>
</gene>
<evidence type="ECO:0000256" key="5">
    <source>
        <dbReference type="ARBA" id="ARBA00022771"/>
    </source>
</evidence>
<dbReference type="InterPro" id="IPR027520">
    <property type="entry name" value="Slx1"/>
</dbReference>
<comment type="subcellular location">
    <subcellularLocation>
        <location evidence="11">Nucleus</location>
    </subcellularLocation>
</comment>
<dbReference type="InterPro" id="IPR035901">
    <property type="entry name" value="GIY-YIG_endonuc_sf"/>
</dbReference>
<protein>
    <recommendedName>
        <fullName evidence="12">GIY-YIG domain-containing protein</fullName>
    </recommendedName>
</protein>
<dbReference type="InterPro" id="IPR000305">
    <property type="entry name" value="GIY-YIG_endonuc"/>
</dbReference>
<dbReference type="Pfam" id="PF21202">
    <property type="entry name" value="SLX1_C"/>
    <property type="match status" value="1"/>
</dbReference>
<keyword evidence="1 11" id="KW-0540">Nuclease</keyword>
<keyword evidence="5" id="KW-0863">Zinc-finger</keyword>
<dbReference type="InterPro" id="IPR013083">
    <property type="entry name" value="Znf_RING/FYVE/PHD"/>
</dbReference>
<dbReference type="STRING" id="1071382.H2AY03"/>
<sequence>MTDFSSFYCCYLLQSINKRQSFYIGSTPNPARRLRQHNGDLTNGGAYRTKKLGARPWEMVAIVYGFPNNIAALQFEHAWQHGYKTRFISTDDRVVKNKNGGRSPHHKLANVKLLLKHSFFKFMNLKIHFYSNVVKEIWDCNKFHIESIDCETDKLTCSQPILSKNDFKDLSVDAMLEYADKHQSLIQEHYNSFIQQDEDYLERYEEMLKFGEMSCFICHDKFDYTSDDKLLKPFIALCTNEMCKSICHLSCLYNFFLDQETEKDGRLHLIPTSGKCPNCSTVLPWTIVVKYSSLLNSLYS</sequence>
<dbReference type="HOGENOM" id="CLU_030739_1_1_1"/>
<dbReference type="GO" id="GO:0006261">
    <property type="term" value="P:DNA-templated DNA replication"/>
    <property type="evidence" value="ECO:0007669"/>
    <property type="project" value="EnsemblFungi"/>
</dbReference>
<keyword evidence="9 11" id="KW-0234">DNA repair</keyword>
<keyword evidence="14" id="KW-1185">Reference proteome</keyword>
<organism evidence="13 14">
    <name type="scientific">Kazachstania africana (strain ATCC 22294 / BCRC 22015 / CBS 2517 / CECT 1963 / NBRC 1671 / NRRL Y-8276)</name>
    <name type="common">Yeast</name>
    <name type="synonym">Kluyveromyces africanus</name>
    <dbReference type="NCBI Taxonomy" id="1071382"/>
    <lineage>
        <taxon>Eukaryota</taxon>
        <taxon>Fungi</taxon>
        <taxon>Dikarya</taxon>
        <taxon>Ascomycota</taxon>
        <taxon>Saccharomycotina</taxon>
        <taxon>Saccharomycetes</taxon>
        <taxon>Saccharomycetales</taxon>
        <taxon>Saccharomycetaceae</taxon>
        <taxon>Kazachstania</taxon>
    </lineage>
</organism>
<dbReference type="GO" id="GO:0033557">
    <property type="term" value="C:Slx1-Slx4 complex"/>
    <property type="evidence" value="ECO:0007669"/>
    <property type="project" value="UniProtKB-UniRule"/>
</dbReference>
<evidence type="ECO:0000256" key="2">
    <source>
        <dbReference type="ARBA" id="ARBA00022723"/>
    </source>
</evidence>
<dbReference type="Gene3D" id="3.40.1440.10">
    <property type="entry name" value="GIY-YIG endonuclease"/>
    <property type="match status" value="1"/>
</dbReference>
<dbReference type="OrthoDB" id="24645at2759"/>
<dbReference type="eggNOG" id="KOG3005">
    <property type="taxonomic scope" value="Eukaryota"/>
</dbReference>
<dbReference type="InterPro" id="IPR050381">
    <property type="entry name" value="SLX1_endonuclease"/>
</dbReference>
<comment type="similarity">
    <text evidence="11">Belongs to the SLX1 family.</text>
</comment>
<dbReference type="HAMAP" id="MF_03100">
    <property type="entry name" value="Endonuc_su_Slx1"/>
    <property type="match status" value="1"/>
</dbReference>
<evidence type="ECO:0000256" key="4">
    <source>
        <dbReference type="ARBA" id="ARBA00022763"/>
    </source>
</evidence>
<dbReference type="FunFam" id="3.40.1440.10:FF:000006">
    <property type="entry name" value="Structure-specific endonuclease subunit SLX1"/>
    <property type="match status" value="1"/>
</dbReference>
<reference evidence="13 14" key="1">
    <citation type="journal article" date="2011" name="Proc. Natl. Acad. Sci. U.S.A.">
        <title>Evolutionary erosion of yeast sex chromosomes by mating-type switching accidents.</title>
        <authorList>
            <person name="Gordon J.L."/>
            <person name="Armisen D."/>
            <person name="Proux-Wera E."/>
            <person name="Oheigeartaigh S.S."/>
            <person name="Byrne K.P."/>
            <person name="Wolfe K.H."/>
        </authorList>
    </citation>
    <scope>NUCLEOTIDE SEQUENCE [LARGE SCALE GENOMIC DNA]</scope>
    <source>
        <strain evidence="14">ATCC 22294 / BCRC 22015 / CBS 2517 / CECT 1963 / NBRC 1671 / NRRL Y-8276</strain>
    </source>
</reference>
<keyword evidence="4 11" id="KW-0227">DNA damage</keyword>
<dbReference type="PANTHER" id="PTHR20208">
    <property type="entry name" value="STRUCTURE-SPECIFIC ENDONUCLEASE SUBUNIT SLX1"/>
    <property type="match status" value="1"/>
</dbReference>
<name>H2AY03_KAZAF</name>
<dbReference type="RefSeq" id="XP_003958388.1">
    <property type="nucleotide sequence ID" value="XM_003958339.1"/>
</dbReference>
<dbReference type="CDD" id="cd10455">
    <property type="entry name" value="GIY-YIG_SLX1"/>
    <property type="match status" value="1"/>
</dbReference>
<keyword evidence="8 11" id="KW-0233">DNA recombination</keyword>
<dbReference type="InterPro" id="IPR048749">
    <property type="entry name" value="SLX1_C"/>
</dbReference>
<dbReference type="GO" id="GO:0008270">
    <property type="term" value="F:zinc ion binding"/>
    <property type="evidence" value="ECO:0007669"/>
    <property type="project" value="UniProtKB-KW"/>
</dbReference>
<dbReference type="GO" id="GO:0017108">
    <property type="term" value="F:5'-flap endonuclease activity"/>
    <property type="evidence" value="ECO:0007669"/>
    <property type="project" value="EnsemblFungi"/>
</dbReference>
<dbReference type="PANTHER" id="PTHR20208:SF10">
    <property type="entry name" value="STRUCTURE-SPECIFIC ENDONUCLEASE SUBUNIT SLX1"/>
    <property type="match status" value="1"/>
</dbReference>
<dbReference type="GO" id="GO:0008821">
    <property type="term" value="F:crossover junction DNA endonuclease activity"/>
    <property type="evidence" value="ECO:0007669"/>
    <property type="project" value="TreeGrafter"/>
</dbReference>
<dbReference type="Proteomes" id="UP000005220">
    <property type="component" value="Chromosome 7"/>
</dbReference>
<dbReference type="SUPFAM" id="SSF82771">
    <property type="entry name" value="GIY-YIG endonuclease"/>
    <property type="match status" value="1"/>
</dbReference>
<keyword evidence="10 11" id="KW-0539">Nucleus</keyword>
<evidence type="ECO:0000256" key="7">
    <source>
        <dbReference type="ARBA" id="ARBA00022833"/>
    </source>
</evidence>
<comment type="caution">
    <text evidence="11">Lacks conserved residue(s) required for the propagation of feature annotation.</text>
</comment>
<comment type="function">
    <text evidence="11">Catalytic subunit of the SLX1-SLX4 structure-specific endonuclease that resolves DNA secondary structures generated during DNA repair and recombination. Has endonuclease activity towards branched DNA substrates, introducing single-strand cuts in duplex DNA close to junctions with ss-DNA.</text>
</comment>
<dbReference type="Gene3D" id="3.30.40.10">
    <property type="entry name" value="Zinc/RING finger domain, C3HC4 (zinc finger)"/>
    <property type="match status" value="1"/>
</dbReference>
<evidence type="ECO:0000256" key="11">
    <source>
        <dbReference type="HAMAP-Rule" id="MF_03100"/>
    </source>
</evidence>
<feature type="domain" description="GIY-YIG" evidence="12">
    <location>
        <begin position="6"/>
        <end position="89"/>
    </location>
</feature>
<evidence type="ECO:0000313" key="14">
    <source>
        <dbReference type="Proteomes" id="UP000005220"/>
    </source>
</evidence>
<evidence type="ECO:0000313" key="13">
    <source>
        <dbReference type="EMBL" id="CCF59253.1"/>
    </source>
</evidence>
<evidence type="ECO:0000256" key="9">
    <source>
        <dbReference type="ARBA" id="ARBA00023204"/>
    </source>
</evidence>
<evidence type="ECO:0000256" key="3">
    <source>
        <dbReference type="ARBA" id="ARBA00022759"/>
    </source>
</evidence>
<dbReference type="EMBL" id="HE650827">
    <property type="protein sequence ID" value="CCF59253.1"/>
    <property type="molecule type" value="Genomic_DNA"/>
</dbReference>
<dbReference type="KEGG" id="kaf:KAFR_0G02190"/>
<dbReference type="AlphaFoldDB" id="H2AY03"/>
<proteinExistence type="inferred from homology"/>
<evidence type="ECO:0000256" key="10">
    <source>
        <dbReference type="ARBA" id="ARBA00023242"/>
    </source>
</evidence>
<keyword evidence="7" id="KW-0862">Zinc</keyword>
<accession>H2AY03</accession>
<dbReference type="GeneID" id="13887232"/>
<evidence type="ECO:0000259" key="12">
    <source>
        <dbReference type="PROSITE" id="PS50164"/>
    </source>
</evidence>
<dbReference type="InParanoid" id="H2AY03"/>
<evidence type="ECO:0000256" key="6">
    <source>
        <dbReference type="ARBA" id="ARBA00022801"/>
    </source>
</evidence>
<comment type="subunit">
    <text evidence="11">Forms a heterodimer with SLX4.</text>
</comment>
<dbReference type="PROSITE" id="PS50164">
    <property type="entry name" value="GIY_YIG"/>
    <property type="match status" value="1"/>
</dbReference>